<evidence type="ECO:0000256" key="4">
    <source>
        <dbReference type="ARBA" id="ARBA00022692"/>
    </source>
</evidence>
<evidence type="ECO:0000256" key="9">
    <source>
        <dbReference type="ARBA" id="ARBA00044878"/>
    </source>
</evidence>
<reference evidence="27" key="1">
    <citation type="journal article" date="2020" name="mSystems">
        <title>Genome- and Community-Level Interaction Insights into Carbon Utilization and Element Cycling Functions of Hydrothermarchaeota in Hydrothermal Sediment.</title>
        <authorList>
            <person name="Zhou Z."/>
            <person name="Liu Y."/>
            <person name="Xu W."/>
            <person name="Pan J."/>
            <person name="Luo Z.H."/>
            <person name="Li M."/>
        </authorList>
    </citation>
    <scope>NUCLEOTIDE SEQUENCE [LARGE SCALE GENOMIC DNA]</scope>
    <source>
        <strain evidence="27">SpSt-477</strain>
    </source>
</reference>
<dbReference type="AlphaFoldDB" id="A0A7C4RSA0"/>
<comment type="catalytic activity">
    <reaction evidence="14">
        <text>L-aspartyl-L-lysine(out) = L-aspartyl-L-lysine(in)</text>
        <dbReference type="Rhea" id="RHEA:79411"/>
        <dbReference type="ChEBI" id="CHEBI:229953"/>
    </reaction>
</comment>
<evidence type="ECO:0000256" key="24">
    <source>
        <dbReference type="ARBA" id="ARBA00046376"/>
    </source>
</evidence>
<dbReference type="InterPro" id="IPR036259">
    <property type="entry name" value="MFS_trans_sf"/>
</dbReference>
<organism evidence="27">
    <name type="scientific">Desulfatirhabdium butyrativorans</name>
    <dbReference type="NCBI Taxonomy" id="340467"/>
    <lineage>
        <taxon>Bacteria</taxon>
        <taxon>Pseudomonadati</taxon>
        <taxon>Thermodesulfobacteriota</taxon>
        <taxon>Desulfobacteria</taxon>
        <taxon>Desulfobacterales</taxon>
        <taxon>Desulfatirhabdiaceae</taxon>
        <taxon>Desulfatirhabdium</taxon>
    </lineage>
</organism>
<feature type="transmembrane region" description="Helical" evidence="25">
    <location>
        <begin position="85"/>
        <end position="102"/>
    </location>
</feature>
<feature type="transmembrane region" description="Helical" evidence="25">
    <location>
        <begin position="301"/>
        <end position="319"/>
    </location>
</feature>
<comment type="catalytic activity">
    <reaction evidence="13">
        <text>L-alpha-aminoacyl-L-lysine(out) = L-alpha-aminoacyl-L-lysine(in)</text>
        <dbReference type="Rhea" id="RHEA:79383"/>
        <dbReference type="ChEBI" id="CHEBI:229966"/>
    </reaction>
</comment>
<comment type="catalytic activity">
    <reaction evidence="10">
        <text>L-alpha-aminoacyl-L-arginine(out) = L-alpha-aminoacyl-L-arginine(in)</text>
        <dbReference type="Rhea" id="RHEA:79367"/>
        <dbReference type="ChEBI" id="CHEBI:229968"/>
    </reaction>
</comment>
<gene>
    <name evidence="27" type="ORF">ENS29_03260</name>
</gene>
<comment type="caution">
    <text evidence="27">The sequence shown here is derived from an EMBL/GenBank/DDBJ whole genome shotgun (WGS) entry which is preliminary data.</text>
</comment>
<evidence type="ECO:0000313" key="27">
    <source>
        <dbReference type="EMBL" id="HGU31857.1"/>
    </source>
</evidence>
<dbReference type="PANTHER" id="PTHR23512:SF3">
    <property type="entry name" value="MAJOR FACILITATOR SUPERFAMILY DOMAIN-CONTAINING PROTEIN 1"/>
    <property type="match status" value="1"/>
</dbReference>
<evidence type="ECO:0000256" key="17">
    <source>
        <dbReference type="ARBA" id="ARBA00044903"/>
    </source>
</evidence>
<feature type="domain" description="Major facilitator superfamily (MFS) profile" evidence="26">
    <location>
        <begin position="18"/>
        <end position="425"/>
    </location>
</feature>
<evidence type="ECO:0000256" key="25">
    <source>
        <dbReference type="SAM" id="Phobius"/>
    </source>
</evidence>
<evidence type="ECO:0000256" key="23">
    <source>
        <dbReference type="ARBA" id="ARBA00045709"/>
    </source>
</evidence>
<evidence type="ECO:0000256" key="14">
    <source>
        <dbReference type="ARBA" id="ARBA00044898"/>
    </source>
</evidence>
<comment type="catalytic activity">
    <reaction evidence="20">
        <text>L-lysyl-glycine(out) = L-lysyl-glycine(in)</text>
        <dbReference type="Rhea" id="RHEA:79407"/>
        <dbReference type="ChEBI" id="CHEBI:191202"/>
    </reaction>
</comment>
<feature type="transmembrane region" description="Helical" evidence="25">
    <location>
        <begin position="267"/>
        <end position="289"/>
    </location>
</feature>
<comment type="catalytic activity">
    <reaction evidence="16">
        <text>L-lysyl-L-lysine(out) = L-lysyl-L-lysine(in)</text>
        <dbReference type="Rhea" id="RHEA:79403"/>
        <dbReference type="ChEBI" id="CHEBI:229956"/>
    </reaction>
</comment>
<comment type="catalytic activity">
    <reaction evidence="12">
        <text>L-lysyl-L-alpha-amino acid(out) = L-lysyl-L-alpha-amino acid(in)</text>
        <dbReference type="Rhea" id="RHEA:79387"/>
        <dbReference type="ChEBI" id="CHEBI:229965"/>
    </reaction>
</comment>
<dbReference type="SUPFAM" id="SSF103473">
    <property type="entry name" value="MFS general substrate transporter"/>
    <property type="match status" value="1"/>
</dbReference>
<evidence type="ECO:0000256" key="2">
    <source>
        <dbReference type="ARBA" id="ARBA00008335"/>
    </source>
</evidence>
<keyword evidence="5 25" id="KW-1133">Transmembrane helix</keyword>
<evidence type="ECO:0000256" key="7">
    <source>
        <dbReference type="ARBA" id="ARBA00023228"/>
    </source>
</evidence>
<feature type="transmembrane region" description="Helical" evidence="25">
    <location>
        <begin position="234"/>
        <end position="255"/>
    </location>
</feature>
<dbReference type="InterPro" id="IPR011701">
    <property type="entry name" value="MFS"/>
</dbReference>
<evidence type="ECO:0000256" key="11">
    <source>
        <dbReference type="ARBA" id="ARBA00044884"/>
    </source>
</evidence>
<comment type="function">
    <text evidence="23">Lysosomal dipeptide uniporter that selectively exports lysine, arginine or histidine-containing dipeptides with a net positive charge from the lysosome lumen into the cytosol. Could play a role in a specific type of protein O-glycosylation indirectly regulating macrophages migration and tissue invasion. Also essential for liver homeostasis.</text>
</comment>
<comment type="catalytic activity">
    <reaction evidence="15">
        <text>L-arginyl-L-alpha-amino acid(out) = L-arginyl-L-alpha-amino acid(in)</text>
        <dbReference type="Rhea" id="RHEA:79371"/>
        <dbReference type="ChEBI" id="CHEBI:84315"/>
    </reaction>
</comment>
<keyword evidence="6 25" id="KW-0472">Membrane</keyword>
<comment type="catalytic activity">
    <reaction evidence="17">
        <text>L-arginyl-glycine(out) = L-arginyl-glycine(in)</text>
        <dbReference type="Rhea" id="RHEA:79391"/>
        <dbReference type="ChEBI" id="CHEBI:229955"/>
    </reaction>
</comment>
<dbReference type="InterPro" id="IPR020846">
    <property type="entry name" value="MFS_dom"/>
</dbReference>
<feature type="transmembrane region" description="Helical" evidence="25">
    <location>
        <begin position="108"/>
        <end position="128"/>
    </location>
</feature>
<evidence type="ECO:0000256" key="1">
    <source>
        <dbReference type="ARBA" id="ARBA00004155"/>
    </source>
</evidence>
<evidence type="ECO:0000256" key="5">
    <source>
        <dbReference type="ARBA" id="ARBA00022989"/>
    </source>
</evidence>
<keyword evidence="3" id="KW-0813">Transport</keyword>
<keyword evidence="4 25" id="KW-0812">Transmembrane</keyword>
<evidence type="ECO:0000256" key="3">
    <source>
        <dbReference type="ARBA" id="ARBA00022448"/>
    </source>
</evidence>
<keyword evidence="7" id="KW-0458">Lysosome</keyword>
<evidence type="ECO:0000256" key="19">
    <source>
        <dbReference type="ARBA" id="ARBA00044919"/>
    </source>
</evidence>
<evidence type="ECO:0000256" key="22">
    <source>
        <dbReference type="ARBA" id="ARBA00045018"/>
    </source>
</evidence>
<proteinExistence type="inferred from homology"/>
<dbReference type="EMBL" id="DSUH01000070">
    <property type="protein sequence ID" value="HGU31857.1"/>
    <property type="molecule type" value="Genomic_DNA"/>
</dbReference>
<feature type="transmembrane region" description="Helical" evidence="25">
    <location>
        <begin position="15"/>
        <end position="32"/>
    </location>
</feature>
<evidence type="ECO:0000256" key="20">
    <source>
        <dbReference type="ARBA" id="ARBA00044924"/>
    </source>
</evidence>
<feature type="transmembrane region" description="Helical" evidence="25">
    <location>
        <begin position="401"/>
        <end position="422"/>
    </location>
</feature>
<evidence type="ECO:0000259" key="26">
    <source>
        <dbReference type="PROSITE" id="PS50850"/>
    </source>
</evidence>
<evidence type="ECO:0000256" key="6">
    <source>
        <dbReference type="ARBA" id="ARBA00023136"/>
    </source>
</evidence>
<dbReference type="GO" id="GO:0022857">
    <property type="term" value="F:transmembrane transporter activity"/>
    <property type="evidence" value="ECO:0007669"/>
    <property type="project" value="InterPro"/>
</dbReference>
<dbReference type="InterPro" id="IPR052187">
    <property type="entry name" value="MFSD1"/>
</dbReference>
<evidence type="ECO:0000256" key="10">
    <source>
        <dbReference type="ARBA" id="ARBA00044881"/>
    </source>
</evidence>
<comment type="catalytic activity">
    <reaction evidence="9">
        <text>L-histidyl-glycine(out) = L-histidyl-glycine(in)</text>
        <dbReference type="Rhea" id="RHEA:79395"/>
        <dbReference type="ChEBI" id="CHEBI:229957"/>
    </reaction>
</comment>
<feature type="transmembrane region" description="Helical" evidence="25">
    <location>
        <begin position="140"/>
        <end position="164"/>
    </location>
</feature>
<sequence length="433" mass="46190">MNLSEDSTPPPPQSLAWAMWGLCAAFYLLGFFQRVAPAVMTTEWMADFGIGASGLGQLSAFYFYSYVAMQIPTGILADRLGPRRLLGAGAAVAAVGTVGFGLSSQWLWAGLGRLLVGGAVAVAFVGMLKLAAHWFAPKRFAMISGLALLAGVIGAVTAGVPLRWMVDRVGWRAVMIGSGMVTAVLSAAIFWVVRDDPSQKGFRSFLPHVSPSGSIESRGLIHDLKTVLGYRNTWLLFVVPGGMVGSVLAFSGLWGVPFLTTRYDLTVVEAAGACSLLMIAWALGGPILGGLSDRIQRRKPLYMAGAGIAFLGWLLLFYGPKLSPTWILCVMAVTGFASGAMIIGFAFIKESVPANLAGTVSGLINMGTMMGPMVLQPWIGWLLDRSGSVTVANGQRIYDPAAFSMAFLPMIGWALLSFLLMIPTRETHCRQHD</sequence>
<comment type="catalytic activity">
    <reaction evidence="11">
        <text>L-alpha-aminoacyl-L-histidine(out) = L-alpha-aminoacyl-L-histidine(in)</text>
        <dbReference type="Rhea" id="RHEA:79375"/>
        <dbReference type="ChEBI" id="CHEBI:229967"/>
    </reaction>
</comment>
<dbReference type="Gene3D" id="1.20.1250.20">
    <property type="entry name" value="MFS general substrate transporter like domains"/>
    <property type="match status" value="2"/>
</dbReference>
<comment type="subunit">
    <text evidence="24">Homodimer. Interacts with lysosomal protein GLMP (via lumenal domain); the interaction starts while both proteins are still in the endoplasmic reticulum and is required for stabilization of MFSD1 in lysosomes but has no direct effect on its targeting to lysosomes or transporter activity.</text>
</comment>
<dbReference type="Pfam" id="PF07690">
    <property type="entry name" value="MFS_1"/>
    <property type="match status" value="1"/>
</dbReference>
<name>A0A7C4RSA0_9BACT</name>
<comment type="catalytic activity">
    <reaction evidence="19">
        <text>L-alanyl-L-lysine(out) = L-alanyl-L-lysine(in)</text>
        <dbReference type="Rhea" id="RHEA:79415"/>
        <dbReference type="ChEBI" id="CHEBI:192470"/>
    </reaction>
</comment>
<accession>A0A7C4RSA0</accession>
<evidence type="ECO:0000256" key="21">
    <source>
        <dbReference type="ARBA" id="ARBA00044985"/>
    </source>
</evidence>
<evidence type="ECO:0000256" key="16">
    <source>
        <dbReference type="ARBA" id="ARBA00044900"/>
    </source>
</evidence>
<comment type="similarity">
    <text evidence="2">Belongs to the major facilitator superfamily.</text>
</comment>
<feature type="transmembrane region" description="Helical" evidence="25">
    <location>
        <begin position="170"/>
        <end position="193"/>
    </location>
</feature>
<dbReference type="PANTHER" id="PTHR23512">
    <property type="entry name" value="MAJOR FACILITATOR SUPERFAMILY DOMAIN-CONTAINING PROTEIN 1"/>
    <property type="match status" value="1"/>
</dbReference>
<feature type="transmembrane region" description="Helical" evidence="25">
    <location>
        <begin position="325"/>
        <end position="348"/>
    </location>
</feature>
<comment type="catalytic activity">
    <reaction evidence="18">
        <text>L-histidyl-L-alpha-amino acid(out) = L-histidyl-L-alpha-amino acid(in)</text>
        <dbReference type="Rhea" id="RHEA:79379"/>
        <dbReference type="ChEBI" id="CHEBI:229964"/>
    </reaction>
</comment>
<feature type="transmembrane region" description="Helical" evidence="25">
    <location>
        <begin position="44"/>
        <end position="64"/>
    </location>
</feature>
<evidence type="ECO:0000256" key="18">
    <source>
        <dbReference type="ARBA" id="ARBA00044912"/>
    </source>
</evidence>
<dbReference type="PROSITE" id="PS50850">
    <property type="entry name" value="MFS"/>
    <property type="match status" value="1"/>
</dbReference>
<evidence type="ECO:0000256" key="8">
    <source>
        <dbReference type="ARBA" id="ARBA00044876"/>
    </source>
</evidence>
<dbReference type="GO" id="GO:0005765">
    <property type="term" value="C:lysosomal membrane"/>
    <property type="evidence" value="ECO:0007669"/>
    <property type="project" value="UniProtKB-SubCell"/>
</dbReference>
<comment type="subcellular location">
    <subcellularLocation>
        <location evidence="1">Lysosome membrane</location>
        <topology evidence="1">Multi-pass membrane protein</topology>
    </subcellularLocation>
</comment>
<evidence type="ECO:0000256" key="15">
    <source>
        <dbReference type="ARBA" id="ARBA00044899"/>
    </source>
</evidence>
<evidence type="ECO:0000256" key="13">
    <source>
        <dbReference type="ARBA" id="ARBA00044893"/>
    </source>
</evidence>
<evidence type="ECO:0000256" key="12">
    <source>
        <dbReference type="ARBA" id="ARBA00044891"/>
    </source>
</evidence>
<protein>
    <recommendedName>
        <fullName evidence="21">Lysosomal dipeptide transporter MFSD1</fullName>
    </recommendedName>
    <alternativeName>
        <fullName evidence="22">Major facilitator superfamily domain-containing protein 1</fullName>
    </alternativeName>
</protein>
<comment type="catalytic activity">
    <reaction evidence="8">
        <text>L-lysyl-L-alanine(out) = L-lysyl-L-alanine(in)</text>
        <dbReference type="Rhea" id="RHEA:79399"/>
        <dbReference type="ChEBI" id="CHEBI:229954"/>
    </reaction>
</comment>